<proteinExistence type="inferred from homology"/>
<comment type="similarity">
    <text evidence="2">Belongs to the glycosyltransferase 47 family.</text>
</comment>
<accession>A0A388KBK3</accession>
<keyword evidence="4" id="KW-0333">Golgi apparatus</keyword>
<dbReference type="OMA" id="AIMARCI"/>
<dbReference type="InterPro" id="IPR040911">
    <property type="entry name" value="Exostosin_GT47"/>
</dbReference>
<comment type="caution">
    <text evidence="6">The sequence shown here is derived from an EMBL/GenBank/DDBJ whole genome shotgun (WGS) entry which is preliminary data.</text>
</comment>
<dbReference type="Gramene" id="GBG67333">
    <property type="protein sequence ID" value="GBG67333"/>
    <property type="gene ID" value="CBR_g471"/>
</dbReference>
<gene>
    <name evidence="6" type="ORF">CBR_g471</name>
</gene>
<organism evidence="6 7">
    <name type="scientific">Chara braunii</name>
    <name type="common">Braun's stonewort</name>
    <dbReference type="NCBI Taxonomy" id="69332"/>
    <lineage>
        <taxon>Eukaryota</taxon>
        <taxon>Viridiplantae</taxon>
        <taxon>Streptophyta</taxon>
        <taxon>Charophyceae</taxon>
        <taxon>Charales</taxon>
        <taxon>Characeae</taxon>
        <taxon>Chara</taxon>
    </lineage>
</organism>
<dbReference type="Proteomes" id="UP000265515">
    <property type="component" value="Unassembled WGS sequence"/>
</dbReference>
<dbReference type="PANTHER" id="PTHR11062">
    <property type="entry name" value="EXOSTOSIN HEPARAN SULFATE GLYCOSYLTRANSFERASE -RELATED"/>
    <property type="match status" value="1"/>
</dbReference>
<evidence type="ECO:0000256" key="2">
    <source>
        <dbReference type="ARBA" id="ARBA00010271"/>
    </source>
</evidence>
<evidence type="ECO:0000256" key="4">
    <source>
        <dbReference type="ARBA" id="ARBA00023034"/>
    </source>
</evidence>
<feature type="domain" description="Exostosin GT47" evidence="5">
    <location>
        <begin position="1"/>
        <end position="67"/>
    </location>
</feature>
<evidence type="ECO:0000256" key="3">
    <source>
        <dbReference type="ARBA" id="ARBA00022968"/>
    </source>
</evidence>
<name>A0A388KBK3_CHABU</name>
<sequence length="123" mass="14633">MTQSVFCLCPLGWTPWTLRFYQAIMARCIPVVIADNIEFPWENFLDYSQFSLKIPENQIDSIVSVMRGISAKERERKRQEMEKVWMMFTYQRPPQPGDAFFSVLRELTSKIRRFKTSSSHVWT</sequence>
<comment type="subcellular location">
    <subcellularLocation>
        <location evidence="1">Golgi apparatus membrane</location>
        <topology evidence="1">Single-pass type II membrane protein</topology>
    </subcellularLocation>
</comment>
<evidence type="ECO:0000256" key="1">
    <source>
        <dbReference type="ARBA" id="ARBA00004323"/>
    </source>
</evidence>
<dbReference type="InterPro" id="IPR004263">
    <property type="entry name" value="Exostosin"/>
</dbReference>
<dbReference type="GO" id="GO:0016757">
    <property type="term" value="F:glycosyltransferase activity"/>
    <property type="evidence" value="ECO:0007669"/>
    <property type="project" value="InterPro"/>
</dbReference>
<dbReference type="PANTHER" id="PTHR11062:SF281">
    <property type="entry name" value="EXOSTOSIN-LIKE 2"/>
    <property type="match status" value="1"/>
</dbReference>
<evidence type="ECO:0000313" key="6">
    <source>
        <dbReference type="EMBL" id="GBG67333.1"/>
    </source>
</evidence>
<dbReference type="STRING" id="69332.A0A388KBK3"/>
<keyword evidence="3" id="KW-0735">Signal-anchor</keyword>
<dbReference type="EMBL" id="BFEA01000086">
    <property type="protein sequence ID" value="GBG67333.1"/>
    <property type="molecule type" value="Genomic_DNA"/>
</dbReference>
<keyword evidence="3" id="KW-0812">Transmembrane</keyword>
<dbReference type="Pfam" id="PF03016">
    <property type="entry name" value="Exostosin_GT47"/>
    <property type="match status" value="1"/>
</dbReference>
<dbReference type="GO" id="GO:0000139">
    <property type="term" value="C:Golgi membrane"/>
    <property type="evidence" value="ECO:0007669"/>
    <property type="project" value="UniProtKB-SubCell"/>
</dbReference>
<keyword evidence="7" id="KW-1185">Reference proteome</keyword>
<evidence type="ECO:0000259" key="5">
    <source>
        <dbReference type="Pfam" id="PF03016"/>
    </source>
</evidence>
<evidence type="ECO:0000313" key="7">
    <source>
        <dbReference type="Proteomes" id="UP000265515"/>
    </source>
</evidence>
<dbReference type="OrthoDB" id="1924787at2759"/>
<protein>
    <recommendedName>
        <fullName evidence="5">Exostosin GT47 domain-containing protein</fullName>
    </recommendedName>
</protein>
<dbReference type="AlphaFoldDB" id="A0A388KBK3"/>
<reference evidence="6 7" key="1">
    <citation type="journal article" date="2018" name="Cell">
        <title>The Chara Genome: Secondary Complexity and Implications for Plant Terrestrialization.</title>
        <authorList>
            <person name="Nishiyama T."/>
            <person name="Sakayama H."/>
            <person name="Vries J.D."/>
            <person name="Buschmann H."/>
            <person name="Saint-Marcoux D."/>
            <person name="Ullrich K.K."/>
            <person name="Haas F.B."/>
            <person name="Vanderstraeten L."/>
            <person name="Becker D."/>
            <person name="Lang D."/>
            <person name="Vosolsobe S."/>
            <person name="Rombauts S."/>
            <person name="Wilhelmsson P.K.I."/>
            <person name="Janitza P."/>
            <person name="Kern R."/>
            <person name="Heyl A."/>
            <person name="Rumpler F."/>
            <person name="Villalobos L.I.A.C."/>
            <person name="Clay J.M."/>
            <person name="Skokan R."/>
            <person name="Toyoda A."/>
            <person name="Suzuki Y."/>
            <person name="Kagoshima H."/>
            <person name="Schijlen E."/>
            <person name="Tajeshwar N."/>
            <person name="Catarino B."/>
            <person name="Hetherington A.J."/>
            <person name="Saltykova A."/>
            <person name="Bonnot C."/>
            <person name="Breuninger H."/>
            <person name="Symeonidi A."/>
            <person name="Radhakrishnan G.V."/>
            <person name="Van Nieuwerburgh F."/>
            <person name="Deforce D."/>
            <person name="Chang C."/>
            <person name="Karol K.G."/>
            <person name="Hedrich R."/>
            <person name="Ulvskov P."/>
            <person name="Glockner G."/>
            <person name="Delwiche C.F."/>
            <person name="Petrasek J."/>
            <person name="Van de Peer Y."/>
            <person name="Friml J."/>
            <person name="Beilby M."/>
            <person name="Dolan L."/>
            <person name="Kohara Y."/>
            <person name="Sugano S."/>
            <person name="Fujiyama A."/>
            <person name="Delaux P.-M."/>
            <person name="Quint M."/>
            <person name="TheiBen G."/>
            <person name="Hagemann M."/>
            <person name="Harholt J."/>
            <person name="Dunand C."/>
            <person name="Zachgo S."/>
            <person name="Langdale J."/>
            <person name="Maumus F."/>
            <person name="Straeten D.V.D."/>
            <person name="Gould S.B."/>
            <person name="Rensing S.A."/>
        </authorList>
    </citation>
    <scope>NUCLEOTIDE SEQUENCE [LARGE SCALE GENOMIC DNA]</scope>
    <source>
        <strain evidence="6 7">S276</strain>
    </source>
</reference>